<feature type="transmembrane region" description="Helical" evidence="14">
    <location>
        <begin position="44"/>
        <end position="70"/>
    </location>
</feature>
<dbReference type="GO" id="GO:0042773">
    <property type="term" value="P:ATP synthesis coupled electron transport"/>
    <property type="evidence" value="ECO:0007669"/>
    <property type="project" value="TreeGrafter"/>
</dbReference>
<dbReference type="CDD" id="cd04212">
    <property type="entry name" value="CuRO_UO_II"/>
    <property type="match status" value="1"/>
</dbReference>
<dbReference type="GO" id="GO:0005507">
    <property type="term" value="F:copper ion binding"/>
    <property type="evidence" value="ECO:0007669"/>
    <property type="project" value="InterPro"/>
</dbReference>
<comment type="similarity">
    <text evidence="2 12">Belongs to the cytochrome c oxidase subunit 2 family.</text>
</comment>
<keyword evidence="11 12" id="KW-0472">Membrane</keyword>
<dbReference type="SUPFAM" id="SSF49503">
    <property type="entry name" value="Cupredoxins"/>
    <property type="match status" value="1"/>
</dbReference>
<reference evidence="17 18" key="1">
    <citation type="submission" date="2020-01" db="EMBL/GenBank/DDBJ databases">
        <title>Paenibacillus sp. nov., isolated from tomato rhizosphere.</title>
        <authorList>
            <person name="Weon H.-Y."/>
            <person name="Lee S.A."/>
        </authorList>
    </citation>
    <scope>NUCLEOTIDE SEQUENCE [LARGE SCALE GENOMIC DNA]</scope>
    <source>
        <strain evidence="17 18">12200R-189</strain>
    </source>
</reference>
<dbReference type="GO" id="GO:0004129">
    <property type="term" value="F:cytochrome-c oxidase activity"/>
    <property type="evidence" value="ECO:0007669"/>
    <property type="project" value="UniProtKB-UniRule"/>
</dbReference>
<evidence type="ECO:0000256" key="4">
    <source>
        <dbReference type="ARBA" id="ARBA00022475"/>
    </source>
</evidence>
<evidence type="ECO:0000313" key="18">
    <source>
        <dbReference type="Proteomes" id="UP000476064"/>
    </source>
</evidence>
<dbReference type="InterPro" id="IPR008972">
    <property type="entry name" value="Cupredoxin"/>
</dbReference>
<evidence type="ECO:0000256" key="2">
    <source>
        <dbReference type="ARBA" id="ARBA00007866"/>
    </source>
</evidence>
<evidence type="ECO:0000256" key="3">
    <source>
        <dbReference type="ARBA" id="ARBA00022448"/>
    </source>
</evidence>
<feature type="region of interest" description="Disordered" evidence="13">
    <location>
        <begin position="290"/>
        <end position="352"/>
    </location>
</feature>
<keyword evidence="3 12" id="KW-0813">Transport</keyword>
<comment type="function">
    <text evidence="12">Catalyzes quinol oxidation with the concomitant reduction of oxygen to water. Subunit II transfers the electrons from a quinol to the binuclear center of the catalytic subunit I.</text>
</comment>
<dbReference type="PANTHER" id="PTHR22888">
    <property type="entry name" value="CYTOCHROME C OXIDASE, SUBUNIT II"/>
    <property type="match status" value="1"/>
</dbReference>
<dbReference type="PROSITE" id="PS51257">
    <property type="entry name" value="PROKAR_LIPOPROTEIN"/>
    <property type="match status" value="1"/>
</dbReference>
<evidence type="ECO:0000256" key="5">
    <source>
        <dbReference type="ARBA" id="ARBA00022660"/>
    </source>
</evidence>
<dbReference type="Gene3D" id="2.60.40.420">
    <property type="entry name" value="Cupredoxins - blue copper proteins"/>
    <property type="match status" value="1"/>
</dbReference>
<feature type="domain" description="Cytochrome oxidase subunit II transmembrane region profile" evidence="16">
    <location>
        <begin position="24"/>
        <end position="122"/>
    </location>
</feature>
<dbReference type="EMBL" id="CP048209">
    <property type="protein sequence ID" value="QHT60864.1"/>
    <property type="molecule type" value="Genomic_DNA"/>
</dbReference>
<dbReference type="InterPro" id="IPR036257">
    <property type="entry name" value="Cyt_c_oxidase_su2_TM_sf"/>
</dbReference>
<dbReference type="PROSITE" id="PS50999">
    <property type="entry name" value="COX2_TM"/>
    <property type="match status" value="1"/>
</dbReference>
<keyword evidence="10 12" id="KW-0560">Oxidoreductase</keyword>
<dbReference type="Gene3D" id="1.10.287.90">
    <property type="match status" value="1"/>
</dbReference>
<evidence type="ECO:0000256" key="14">
    <source>
        <dbReference type="SAM" id="Phobius"/>
    </source>
</evidence>
<keyword evidence="4 12" id="KW-1003">Cell membrane</keyword>
<gene>
    <name evidence="17" type="ORF">GXP70_13520</name>
</gene>
<dbReference type="InterPro" id="IPR034227">
    <property type="entry name" value="CuRO_UO_II"/>
</dbReference>
<evidence type="ECO:0000256" key="11">
    <source>
        <dbReference type="ARBA" id="ARBA00023136"/>
    </source>
</evidence>
<dbReference type="PROSITE" id="PS50857">
    <property type="entry name" value="COX2_CUA"/>
    <property type="match status" value="1"/>
</dbReference>
<dbReference type="InterPro" id="IPR002429">
    <property type="entry name" value="CcO_II-like_C"/>
</dbReference>
<comment type="subcellular location">
    <subcellularLocation>
        <location evidence="1">Cell membrane</location>
        <topology evidence="1">Multi-pass membrane protein</topology>
    </subcellularLocation>
</comment>
<dbReference type="EC" id="1.10.3.-" evidence="12"/>
<dbReference type="InterPro" id="IPR045187">
    <property type="entry name" value="CcO_II"/>
</dbReference>
<evidence type="ECO:0000259" key="15">
    <source>
        <dbReference type="PROSITE" id="PS50857"/>
    </source>
</evidence>
<dbReference type="SUPFAM" id="SSF81464">
    <property type="entry name" value="Cytochrome c oxidase subunit II-like, transmembrane region"/>
    <property type="match status" value="1"/>
</dbReference>
<feature type="compositionally biased region" description="Polar residues" evidence="13">
    <location>
        <begin position="308"/>
        <end position="317"/>
    </location>
</feature>
<keyword evidence="9 14" id="KW-1133">Transmembrane helix</keyword>
<dbReference type="Proteomes" id="UP000476064">
    <property type="component" value="Chromosome"/>
</dbReference>
<feature type="compositionally biased region" description="Basic and acidic residues" evidence="13">
    <location>
        <begin position="318"/>
        <end position="332"/>
    </location>
</feature>
<dbReference type="InterPro" id="IPR011759">
    <property type="entry name" value="Cyt_c_oxidase_su2_TM_dom"/>
</dbReference>
<evidence type="ECO:0000256" key="7">
    <source>
        <dbReference type="ARBA" id="ARBA00022729"/>
    </source>
</evidence>
<dbReference type="PIRSF" id="PIRSF000292">
    <property type="entry name" value="Ubi_od_II"/>
    <property type="match status" value="1"/>
</dbReference>
<keyword evidence="6 14" id="KW-0812">Transmembrane</keyword>
<dbReference type="PANTHER" id="PTHR22888:SF18">
    <property type="entry name" value="CYTOCHROME BO(3) UBIQUINOL OXIDASE SUBUNIT 2"/>
    <property type="match status" value="1"/>
</dbReference>
<organism evidence="17 18">
    <name type="scientific">Paenibacillus lycopersici</name>
    <dbReference type="NCBI Taxonomy" id="2704462"/>
    <lineage>
        <taxon>Bacteria</taxon>
        <taxon>Bacillati</taxon>
        <taxon>Bacillota</taxon>
        <taxon>Bacilli</taxon>
        <taxon>Bacillales</taxon>
        <taxon>Paenibacillaceae</taxon>
        <taxon>Paenibacillus</taxon>
    </lineage>
</organism>
<keyword evidence="7" id="KW-0732">Signal</keyword>
<keyword evidence="5 12" id="KW-0679">Respiratory chain</keyword>
<evidence type="ECO:0000256" key="12">
    <source>
        <dbReference type="PIRNR" id="PIRNR000292"/>
    </source>
</evidence>
<dbReference type="KEGG" id="plyc:GXP70_13520"/>
<evidence type="ECO:0000313" key="17">
    <source>
        <dbReference type="EMBL" id="QHT60864.1"/>
    </source>
</evidence>
<sequence length="352" mass="39373">MKKRSKLRGVMLLISGLLTTVLLSGCDGKFVVFDPQGPVAQTQFRLIILSAILCAIVVVPVLAITVFIVWRYRDKPGNTAPYKPHWDDSKVLEILWWGIPIVIIAILGGYTARDTYALAKTPKTAVTDVKPIKIQVTSLDWKWLFQYPDQNIATVNYVHIPAGVQVHFELTSDAPMNSFWIPQLGGQEYTMPGMAMSLWLQADKPGEYYGTGANFSGKEFAHMRFNVVAESQADFNKWVDTVKSSDHELTEAGYNELTQKGKSDEQTFSSYPPDLFDSVVVKNGAHHMDMDMDMNMDMGTDSDKNKSNDQNSQAEGQKSNDADAHDMNHMDGMDMSDMNMSNNSSSEMNHNH</sequence>
<protein>
    <recommendedName>
        <fullName evidence="12">Quinol oxidase subunit 2</fullName>
        <ecNumber evidence="12">1.10.3.-</ecNumber>
    </recommendedName>
</protein>
<feature type="compositionally biased region" description="Low complexity" evidence="13">
    <location>
        <begin position="333"/>
        <end position="352"/>
    </location>
</feature>
<name>A0A6C0G0F5_9BACL</name>
<evidence type="ECO:0000256" key="10">
    <source>
        <dbReference type="ARBA" id="ARBA00023002"/>
    </source>
</evidence>
<feature type="domain" description="Cytochrome oxidase subunit II copper A binding" evidence="15">
    <location>
        <begin position="129"/>
        <end position="241"/>
    </location>
</feature>
<evidence type="ECO:0000256" key="13">
    <source>
        <dbReference type="SAM" id="MobiDB-lite"/>
    </source>
</evidence>
<dbReference type="RefSeq" id="WP_162357303.1">
    <property type="nucleotide sequence ID" value="NZ_CP048209.1"/>
</dbReference>
<dbReference type="Pfam" id="PF00116">
    <property type="entry name" value="COX2"/>
    <property type="match status" value="1"/>
</dbReference>
<dbReference type="AlphaFoldDB" id="A0A6C0G0F5"/>
<dbReference type="GO" id="GO:0005886">
    <property type="term" value="C:plasma membrane"/>
    <property type="evidence" value="ECO:0007669"/>
    <property type="project" value="UniProtKB-SubCell"/>
</dbReference>
<evidence type="ECO:0000256" key="9">
    <source>
        <dbReference type="ARBA" id="ARBA00022989"/>
    </source>
</evidence>
<dbReference type="GO" id="GO:0016682">
    <property type="term" value="F:oxidoreductase activity, acting on diphenols and related substances as donors, oxygen as acceptor"/>
    <property type="evidence" value="ECO:0007669"/>
    <property type="project" value="InterPro"/>
</dbReference>
<accession>A0A6C0G0F5</accession>
<evidence type="ECO:0000259" key="16">
    <source>
        <dbReference type="PROSITE" id="PS50999"/>
    </source>
</evidence>
<keyword evidence="18" id="KW-1185">Reference proteome</keyword>
<proteinExistence type="inferred from homology"/>
<comment type="catalytic activity">
    <reaction evidence="12">
        <text>2 a quinol + O2 = 2 a quinone + 2 H2O</text>
        <dbReference type="Rhea" id="RHEA:55376"/>
        <dbReference type="ChEBI" id="CHEBI:15377"/>
        <dbReference type="ChEBI" id="CHEBI:15379"/>
        <dbReference type="ChEBI" id="CHEBI:24646"/>
        <dbReference type="ChEBI" id="CHEBI:132124"/>
    </reaction>
</comment>
<evidence type="ECO:0000256" key="6">
    <source>
        <dbReference type="ARBA" id="ARBA00022692"/>
    </source>
</evidence>
<keyword evidence="8 12" id="KW-0249">Electron transport</keyword>
<feature type="transmembrane region" description="Helical" evidence="14">
    <location>
        <begin position="91"/>
        <end position="112"/>
    </location>
</feature>
<evidence type="ECO:0000256" key="1">
    <source>
        <dbReference type="ARBA" id="ARBA00004651"/>
    </source>
</evidence>
<dbReference type="InterPro" id="IPR006333">
    <property type="entry name" value="Cyt_o_ubiquinol_oxidase_su2"/>
</dbReference>
<evidence type="ECO:0000256" key="8">
    <source>
        <dbReference type="ARBA" id="ARBA00022982"/>
    </source>
</evidence>